<evidence type="ECO:0000256" key="1">
    <source>
        <dbReference type="SAM" id="MobiDB-lite"/>
    </source>
</evidence>
<gene>
    <name evidence="2" type="ORF">BG846_01344</name>
</gene>
<feature type="compositionally biased region" description="Low complexity" evidence="1">
    <location>
        <begin position="53"/>
        <end position="75"/>
    </location>
</feature>
<accession>A0A1Y2P0J5</accession>
<feature type="compositionally biased region" description="Polar residues" evidence="1">
    <location>
        <begin position="1"/>
        <end position="11"/>
    </location>
</feature>
<evidence type="ECO:0000313" key="3">
    <source>
        <dbReference type="Proteomes" id="UP000194318"/>
    </source>
</evidence>
<reference evidence="2 3" key="1">
    <citation type="submission" date="2016-09" db="EMBL/GenBank/DDBJ databases">
        <title>Streptomyces fradiae DSM40063, a candidate organism with high potential of specific P450 cytochromes.</title>
        <authorList>
            <person name="Grumaz C."/>
            <person name="Vainshtein Y."/>
            <person name="Kirstahler P."/>
            <person name="Sohn K."/>
        </authorList>
    </citation>
    <scope>NUCLEOTIDE SEQUENCE [LARGE SCALE GENOMIC DNA]</scope>
    <source>
        <strain evidence="2 3">DSM 40063</strain>
    </source>
</reference>
<evidence type="ECO:0000313" key="2">
    <source>
        <dbReference type="EMBL" id="OSY52991.1"/>
    </source>
</evidence>
<comment type="caution">
    <text evidence="2">The sequence shown here is derived from an EMBL/GenBank/DDBJ whole genome shotgun (WGS) entry which is preliminary data.</text>
</comment>
<name>A0A1Y2P0J5_STRFR</name>
<dbReference type="EMBL" id="MIFZ01000114">
    <property type="protein sequence ID" value="OSY52991.1"/>
    <property type="molecule type" value="Genomic_DNA"/>
</dbReference>
<dbReference type="Proteomes" id="UP000194318">
    <property type="component" value="Unassembled WGS sequence"/>
</dbReference>
<feature type="region of interest" description="Disordered" evidence="1">
    <location>
        <begin position="1"/>
        <end position="83"/>
    </location>
</feature>
<organism evidence="2 3">
    <name type="scientific">Streptomyces fradiae ATCC 10745 = DSM 40063</name>
    <dbReference type="NCBI Taxonomy" id="1319510"/>
    <lineage>
        <taxon>Bacteria</taxon>
        <taxon>Bacillati</taxon>
        <taxon>Actinomycetota</taxon>
        <taxon>Actinomycetes</taxon>
        <taxon>Kitasatosporales</taxon>
        <taxon>Streptomycetaceae</taxon>
        <taxon>Streptomyces</taxon>
    </lineage>
</organism>
<protein>
    <submittedName>
        <fullName evidence="2">Uncharacterized protein</fullName>
    </submittedName>
</protein>
<dbReference type="AlphaFoldDB" id="A0A1Y2P0J5"/>
<feature type="compositionally biased region" description="Low complexity" evidence="1">
    <location>
        <begin position="12"/>
        <end position="21"/>
    </location>
</feature>
<sequence length="83" mass="8669">MKSGYTHSPGHTTPRTTSPRASRTKAPRAPTRAPLPYTAPPGSAFTAGSTIDTSRTPRSRSSAASPGRSGNRSRSTVNTRCPS</sequence>
<proteinExistence type="predicted"/>